<dbReference type="EMBL" id="ASPP01003283">
    <property type="protein sequence ID" value="ETO33582.1"/>
    <property type="molecule type" value="Genomic_DNA"/>
</dbReference>
<dbReference type="GO" id="GO:0005737">
    <property type="term" value="C:cytoplasm"/>
    <property type="evidence" value="ECO:0007669"/>
    <property type="project" value="TreeGrafter"/>
</dbReference>
<dbReference type="OrthoDB" id="271628at2759"/>
<dbReference type="PANTHER" id="PTHR10807:SF128">
    <property type="entry name" value="PHOSPHATIDYLINOSITOL-3,5-BISPHOSPHATE 3-PHOSPHATASE"/>
    <property type="match status" value="1"/>
</dbReference>
<dbReference type="AlphaFoldDB" id="X6P7G8"/>
<dbReference type="InterPro" id="IPR030564">
    <property type="entry name" value="Myotubularin"/>
</dbReference>
<dbReference type="Pfam" id="PF06602">
    <property type="entry name" value="Myotub-related"/>
    <property type="match status" value="1"/>
</dbReference>
<dbReference type="InterPro" id="IPR010569">
    <property type="entry name" value="Myotubularin-like_Pase_dom"/>
</dbReference>
<accession>X6P7G8</accession>
<reference evidence="2 3" key="1">
    <citation type="journal article" date="2013" name="Curr. Biol.">
        <title>The Genome of the Foraminiferan Reticulomyxa filosa.</title>
        <authorList>
            <person name="Glockner G."/>
            <person name="Hulsmann N."/>
            <person name="Schleicher M."/>
            <person name="Noegel A.A."/>
            <person name="Eichinger L."/>
            <person name="Gallinger C."/>
            <person name="Pawlowski J."/>
            <person name="Sierra R."/>
            <person name="Euteneuer U."/>
            <person name="Pillet L."/>
            <person name="Moustafa A."/>
            <person name="Platzer M."/>
            <person name="Groth M."/>
            <person name="Szafranski K."/>
            <person name="Schliwa M."/>
        </authorList>
    </citation>
    <scope>NUCLEOTIDE SEQUENCE [LARGE SCALE GENOMIC DNA]</scope>
</reference>
<keyword evidence="3" id="KW-1185">Reference proteome</keyword>
<sequence>MDGYYRTLKGFIVLIEKDWLAFGHQFNMRIGYCLDDANGDDERSPVFEQFIDCVWQLTQQFPTLFQFTPQFLLILLDHVYSCRFGTFLGSCPKQREQLSLSQHTLSLWTFLQNCHHSMSFVNHFYRPDSFHHTIFPLYHAKAIRFWNDCYLRHCPEHIMHIKPEFSQDFSQEKLLLQLKLELDEAKKENALLLAKAKASAHVIEEDMD</sequence>
<gene>
    <name evidence="2" type="ORF">RFI_03523</name>
</gene>
<protein>
    <recommendedName>
        <fullName evidence="1">Myotubularin phosphatase domain-containing protein</fullName>
    </recommendedName>
</protein>
<dbReference type="InterPro" id="IPR029021">
    <property type="entry name" value="Prot-tyrosine_phosphatase-like"/>
</dbReference>
<evidence type="ECO:0000313" key="3">
    <source>
        <dbReference type="Proteomes" id="UP000023152"/>
    </source>
</evidence>
<name>X6P7G8_RETFI</name>
<proteinExistence type="predicted"/>
<dbReference type="GO" id="GO:0046856">
    <property type="term" value="P:phosphatidylinositol dephosphorylation"/>
    <property type="evidence" value="ECO:0007669"/>
    <property type="project" value="TreeGrafter"/>
</dbReference>
<dbReference type="Pfam" id="PF12578">
    <property type="entry name" value="3-PAP"/>
    <property type="match status" value="1"/>
</dbReference>
<dbReference type="Proteomes" id="UP000023152">
    <property type="component" value="Unassembled WGS sequence"/>
</dbReference>
<organism evidence="2 3">
    <name type="scientific">Reticulomyxa filosa</name>
    <dbReference type="NCBI Taxonomy" id="46433"/>
    <lineage>
        <taxon>Eukaryota</taxon>
        <taxon>Sar</taxon>
        <taxon>Rhizaria</taxon>
        <taxon>Retaria</taxon>
        <taxon>Foraminifera</taxon>
        <taxon>Monothalamids</taxon>
        <taxon>Reticulomyxidae</taxon>
        <taxon>Reticulomyxa</taxon>
    </lineage>
</organism>
<feature type="domain" description="Myotubularin phosphatase" evidence="1">
    <location>
        <begin position="1"/>
        <end position="150"/>
    </location>
</feature>
<dbReference type="SUPFAM" id="SSF52799">
    <property type="entry name" value="(Phosphotyrosine protein) phosphatases II"/>
    <property type="match status" value="1"/>
</dbReference>
<dbReference type="OMA" id="EHIMHIK"/>
<dbReference type="PROSITE" id="PS51339">
    <property type="entry name" value="PPASE_MYOTUBULARIN"/>
    <property type="match status" value="1"/>
</dbReference>
<dbReference type="PANTHER" id="PTHR10807">
    <property type="entry name" value="MYOTUBULARIN-RELATED"/>
    <property type="match status" value="1"/>
</dbReference>
<evidence type="ECO:0000313" key="2">
    <source>
        <dbReference type="EMBL" id="ETO33582.1"/>
    </source>
</evidence>
<comment type="caution">
    <text evidence="2">The sequence shown here is derived from an EMBL/GenBank/DDBJ whole genome shotgun (WGS) entry which is preliminary data.</text>
</comment>
<dbReference type="GO" id="GO:0016020">
    <property type="term" value="C:membrane"/>
    <property type="evidence" value="ECO:0007669"/>
    <property type="project" value="TreeGrafter"/>
</dbReference>
<dbReference type="InterPro" id="IPR022587">
    <property type="entry name" value="MTMR12-like_C"/>
</dbReference>
<evidence type="ECO:0000259" key="1">
    <source>
        <dbReference type="PROSITE" id="PS51339"/>
    </source>
</evidence>
<dbReference type="GO" id="GO:0004438">
    <property type="term" value="F:phosphatidylinositol-3-phosphate phosphatase activity"/>
    <property type="evidence" value="ECO:0007669"/>
    <property type="project" value="TreeGrafter"/>
</dbReference>